<keyword evidence="2" id="KW-1185">Reference proteome</keyword>
<gene>
    <name evidence="1" type="ORF">AWC38_SpisGene13810</name>
</gene>
<comment type="caution">
    <text evidence="1">The sequence shown here is derived from an EMBL/GenBank/DDBJ whole genome shotgun (WGS) entry which is preliminary data.</text>
</comment>
<dbReference type="EMBL" id="LSMT01000266">
    <property type="protein sequence ID" value="PFX21696.1"/>
    <property type="molecule type" value="Genomic_DNA"/>
</dbReference>
<evidence type="ECO:0000313" key="1">
    <source>
        <dbReference type="EMBL" id="PFX21696.1"/>
    </source>
</evidence>
<proteinExistence type="predicted"/>
<sequence length="219" mass="24499">MFLRPERKKNSVGCLEREMAFMLEDSKIVRKAFDYSKNEGENLEIFTDDAVQRLLKKVEDELLEGTSKEEAVKQFLDEINERIQNTMILKRDITGALLAYAGEAIAQRVMTGGAWATACPVGAIGGYAEIENFFSPEKMAPTRDEFSGFNLSAAFGLDKLANEKSDVNAAKKGAGEENSNKKRRFAKMNEQDLDNLVQNFQAASSRKVTQWALSVHTGW</sequence>
<organism evidence="1 2">
    <name type="scientific">Stylophora pistillata</name>
    <name type="common">Smooth cauliflower coral</name>
    <dbReference type="NCBI Taxonomy" id="50429"/>
    <lineage>
        <taxon>Eukaryota</taxon>
        <taxon>Metazoa</taxon>
        <taxon>Cnidaria</taxon>
        <taxon>Anthozoa</taxon>
        <taxon>Hexacorallia</taxon>
        <taxon>Scleractinia</taxon>
        <taxon>Astrocoeniina</taxon>
        <taxon>Pocilloporidae</taxon>
        <taxon>Stylophora</taxon>
    </lineage>
</organism>
<accession>A0A2B4RX05</accession>
<dbReference type="Proteomes" id="UP000225706">
    <property type="component" value="Unassembled WGS sequence"/>
</dbReference>
<evidence type="ECO:0000313" key="2">
    <source>
        <dbReference type="Proteomes" id="UP000225706"/>
    </source>
</evidence>
<name>A0A2B4RX05_STYPI</name>
<protein>
    <submittedName>
        <fullName evidence="1">Uncharacterized protein</fullName>
    </submittedName>
</protein>
<dbReference type="AlphaFoldDB" id="A0A2B4RX05"/>
<reference evidence="2" key="1">
    <citation type="journal article" date="2017" name="bioRxiv">
        <title>Comparative analysis of the genomes of Stylophora pistillata and Acropora digitifera provides evidence for extensive differences between species of corals.</title>
        <authorList>
            <person name="Voolstra C.R."/>
            <person name="Li Y."/>
            <person name="Liew Y.J."/>
            <person name="Baumgarten S."/>
            <person name="Zoccola D."/>
            <person name="Flot J.-F."/>
            <person name="Tambutte S."/>
            <person name="Allemand D."/>
            <person name="Aranda M."/>
        </authorList>
    </citation>
    <scope>NUCLEOTIDE SEQUENCE [LARGE SCALE GENOMIC DNA]</scope>
</reference>